<sequence length="220" mass="25270">MATFNTEFFHEVLPNQLDIFNLPGTQTAVERLYERASYFAQSKLVSLIGPIYHDLFAVDRFLLNQVGVAIKFYRSKPEFCLITNELTPDYDIIIEEMFLRIHKVHVNPAVIMGHNQMLSRTNAKYPFTRTDIKMLTIGAGQWTNDCGMQLSRDDIARGFALYAFNLEPNFPQGGYLTLLKQAICRLNVTFDSSLSEPINCMIYAEFPGYFEVNQSRDIII</sequence>
<dbReference type="EMBL" id="JARBDR010000640">
    <property type="protein sequence ID" value="KAJ8309888.1"/>
    <property type="molecule type" value="Genomic_DNA"/>
</dbReference>
<reference evidence="1 2" key="1">
    <citation type="submission" date="2022-12" db="EMBL/GenBank/DDBJ databases">
        <title>Chromosome-level genome of Tegillarca granosa.</title>
        <authorList>
            <person name="Kim J."/>
        </authorList>
    </citation>
    <scope>NUCLEOTIDE SEQUENCE [LARGE SCALE GENOMIC DNA]</scope>
    <source>
        <strain evidence="1">Teg-2019</strain>
        <tissue evidence="1">Adductor muscle</tissue>
    </source>
</reference>
<proteinExistence type="predicted"/>
<dbReference type="Proteomes" id="UP001217089">
    <property type="component" value="Unassembled WGS sequence"/>
</dbReference>
<evidence type="ECO:0000313" key="1">
    <source>
        <dbReference type="EMBL" id="KAJ8309888.1"/>
    </source>
</evidence>
<comment type="caution">
    <text evidence="1">The sequence shown here is derived from an EMBL/GenBank/DDBJ whole genome shotgun (WGS) entry which is preliminary data.</text>
</comment>
<name>A0ABQ9EXL0_TEGGR</name>
<evidence type="ECO:0000313" key="2">
    <source>
        <dbReference type="Proteomes" id="UP001217089"/>
    </source>
</evidence>
<gene>
    <name evidence="1" type="ORF">KUTeg_011753</name>
</gene>
<accession>A0ABQ9EXL0</accession>
<keyword evidence="2" id="KW-1185">Reference proteome</keyword>
<protein>
    <submittedName>
        <fullName evidence="1">Uncharacterized protein</fullName>
    </submittedName>
</protein>
<organism evidence="1 2">
    <name type="scientific">Tegillarca granosa</name>
    <name type="common">Malaysian cockle</name>
    <name type="synonym">Anadara granosa</name>
    <dbReference type="NCBI Taxonomy" id="220873"/>
    <lineage>
        <taxon>Eukaryota</taxon>
        <taxon>Metazoa</taxon>
        <taxon>Spiralia</taxon>
        <taxon>Lophotrochozoa</taxon>
        <taxon>Mollusca</taxon>
        <taxon>Bivalvia</taxon>
        <taxon>Autobranchia</taxon>
        <taxon>Pteriomorphia</taxon>
        <taxon>Arcoida</taxon>
        <taxon>Arcoidea</taxon>
        <taxon>Arcidae</taxon>
        <taxon>Tegillarca</taxon>
    </lineage>
</organism>